<dbReference type="eggNOG" id="ENOG502ZRZT">
    <property type="taxonomic scope" value="Bacteria"/>
</dbReference>
<sequence>MSDPNDDSIPTLHEVLVRGHSVQPRQTSGDAAELDGPREPSFKAEPVLAPQPVLTPEQMSSAEPVLAAQPLHAQEPTLAAQPAIAPQPAHPADHHHHPKKRSRAHQAAEPRHAHDNAFATSAGVFDRAEPITPLEAGSTVPPDIAREGAVEPAPDLDLDADVIAERLRRRVAGFLAGDGRSVIEERCRETLHAHTGWLIDQITREVALALEDEMTAWVREAVVEEIARRASGSA</sequence>
<dbReference type="EMBL" id="CP001052">
    <property type="protein sequence ID" value="ACD15405.1"/>
    <property type="molecule type" value="Genomic_DNA"/>
</dbReference>
<protein>
    <recommendedName>
        <fullName evidence="4">DUF2486 domain-containing protein</fullName>
    </recommendedName>
</protein>
<gene>
    <name evidence="2" type="ordered locus">Bphyt_0986</name>
</gene>
<dbReference type="RefSeq" id="WP_012432036.1">
    <property type="nucleotide sequence ID" value="NC_010681.1"/>
</dbReference>
<proteinExistence type="predicted"/>
<evidence type="ECO:0000313" key="2">
    <source>
        <dbReference type="EMBL" id="ACD15405.1"/>
    </source>
</evidence>
<dbReference type="KEGG" id="bpy:Bphyt_0986"/>
<dbReference type="InterPro" id="IPR018924">
    <property type="entry name" value="DUF2486"/>
</dbReference>
<accession>B2T148</accession>
<dbReference type="Pfam" id="PF10667">
    <property type="entry name" value="DUF2486"/>
    <property type="match status" value="1"/>
</dbReference>
<evidence type="ECO:0000256" key="1">
    <source>
        <dbReference type="SAM" id="MobiDB-lite"/>
    </source>
</evidence>
<name>B2T148_PARPJ</name>
<reference evidence="2 3" key="1">
    <citation type="journal article" date="2011" name="J. Bacteriol.">
        <title>Complete genome sequence of the plant growth-promoting endophyte Burkholderia phytofirmans strain PsJN.</title>
        <authorList>
            <person name="Weilharter A."/>
            <person name="Mitter B."/>
            <person name="Shin M.V."/>
            <person name="Chain P.S."/>
            <person name="Nowak J."/>
            <person name="Sessitsch A."/>
        </authorList>
    </citation>
    <scope>NUCLEOTIDE SEQUENCE [LARGE SCALE GENOMIC DNA]</scope>
    <source>
        <strain evidence="3">DSM 17436 / LMG 22146 / PsJN</strain>
    </source>
</reference>
<feature type="region of interest" description="Disordered" evidence="1">
    <location>
        <begin position="1"/>
        <end position="63"/>
    </location>
</feature>
<feature type="region of interest" description="Disordered" evidence="1">
    <location>
        <begin position="85"/>
        <end position="111"/>
    </location>
</feature>
<dbReference type="OrthoDB" id="9035715at2"/>
<dbReference type="HOGENOM" id="CLU_084698_0_0_4"/>
<dbReference type="Proteomes" id="UP000001739">
    <property type="component" value="Chromosome 1"/>
</dbReference>
<dbReference type="STRING" id="398527.Bphyt_0986"/>
<evidence type="ECO:0008006" key="4">
    <source>
        <dbReference type="Google" id="ProtNLM"/>
    </source>
</evidence>
<evidence type="ECO:0000313" key="3">
    <source>
        <dbReference type="Proteomes" id="UP000001739"/>
    </source>
</evidence>
<organism evidence="2 3">
    <name type="scientific">Paraburkholderia phytofirmans (strain DSM 17436 / LMG 22146 / PsJN)</name>
    <name type="common">Burkholderia phytofirmans</name>
    <dbReference type="NCBI Taxonomy" id="398527"/>
    <lineage>
        <taxon>Bacteria</taxon>
        <taxon>Pseudomonadati</taxon>
        <taxon>Pseudomonadota</taxon>
        <taxon>Betaproteobacteria</taxon>
        <taxon>Burkholderiales</taxon>
        <taxon>Burkholderiaceae</taxon>
        <taxon>Paraburkholderia</taxon>
    </lineage>
</organism>
<feature type="compositionally biased region" description="Basic residues" evidence="1">
    <location>
        <begin position="93"/>
        <end position="104"/>
    </location>
</feature>
<dbReference type="AlphaFoldDB" id="B2T148"/>